<evidence type="ECO:0000256" key="1">
    <source>
        <dbReference type="ARBA" id="ARBA00000085"/>
    </source>
</evidence>
<feature type="transmembrane region" description="Helical" evidence="14">
    <location>
        <begin position="12"/>
        <end position="37"/>
    </location>
</feature>
<sequence length="359" mass="40806">MKNKRGTIRYKLILVFFTSAALTGLCMLLIFMALIVASKNHPFAVFFMQHLIIFSLLLFVVLILLMIGFLLLMTRGSIAYLEDITNTLETISKGNLEVNIPVKSSDELGKLATTVNSMVYKLKILMEEEKSWENTKNDLITNLSHDLRTPLTSILGYMELIADVKYTDEESLRHYAGITFQKCNELKVLIDNLFEYSKLTNSELTINKSLLNLGELLEQVILGFIPALTEAEMEYRLFYSNEKIMINADPILLVRVFDNLISNAIKYGSEGKYLDIELSKADHEALVRIINYGEPILDEDLPFVFERFYTADKSRFGQTNGSGLGLAIVKSIIELHDGTVTVHNLDHRTAFEIRLRIEA</sequence>
<dbReference type="RefSeq" id="WP_074106324.1">
    <property type="nucleotide sequence ID" value="NZ_LVWI01000001.1"/>
</dbReference>
<evidence type="ECO:0000256" key="3">
    <source>
        <dbReference type="ARBA" id="ARBA00012438"/>
    </source>
</evidence>
<dbReference type="Proteomes" id="UP000186058">
    <property type="component" value="Unassembled WGS sequence"/>
</dbReference>
<dbReference type="InterPro" id="IPR005467">
    <property type="entry name" value="His_kinase_dom"/>
</dbReference>
<evidence type="ECO:0000313" key="17">
    <source>
        <dbReference type="EMBL" id="OKP91734.1"/>
    </source>
</evidence>
<evidence type="ECO:0000256" key="11">
    <source>
        <dbReference type="ARBA" id="ARBA00022989"/>
    </source>
</evidence>
<dbReference type="EC" id="2.7.13.3" evidence="3"/>
<dbReference type="InterPro" id="IPR003660">
    <property type="entry name" value="HAMP_dom"/>
</dbReference>
<dbReference type="CDD" id="cd00075">
    <property type="entry name" value="HATPase"/>
    <property type="match status" value="1"/>
</dbReference>
<keyword evidence="11 14" id="KW-1133">Transmembrane helix</keyword>
<reference evidence="17 18" key="1">
    <citation type="submission" date="2016-03" db="EMBL/GenBank/DDBJ databases">
        <authorList>
            <person name="Sant'Anna F.H."/>
            <person name="Ambrosini A."/>
            <person name="Souza R."/>
            <person name="Bach E."/>
            <person name="Fernandes G."/>
            <person name="Balsanelli E."/>
            <person name="Baura V.A."/>
            <person name="Souza E.M."/>
            <person name="Passaglia L."/>
        </authorList>
    </citation>
    <scope>NUCLEOTIDE SEQUENCE [LARGE SCALE GENOMIC DNA]</scope>
    <source>
        <strain evidence="17 18">P26E</strain>
    </source>
</reference>
<dbReference type="InterPro" id="IPR003661">
    <property type="entry name" value="HisK_dim/P_dom"/>
</dbReference>
<keyword evidence="7 14" id="KW-0812">Transmembrane</keyword>
<evidence type="ECO:0000259" key="16">
    <source>
        <dbReference type="PROSITE" id="PS50885"/>
    </source>
</evidence>
<evidence type="ECO:0000256" key="12">
    <source>
        <dbReference type="ARBA" id="ARBA00023012"/>
    </source>
</evidence>
<proteinExistence type="predicted"/>
<dbReference type="SMART" id="SM00387">
    <property type="entry name" value="HATPase_c"/>
    <property type="match status" value="1"/>
</dbReference>
<feature type="domain" description="Histidine kinase" evidence="15">
    <location>
        <begin position="142"/>
        <end position="359"/>
    </location>
</feature>
<keyword evidence="5" id="KW-0597">Phosphoprotein</keyword>
<protein>
    <recommendedName>
        <fullName evidence="3">histidine kinase</fullName>
        <ecNumber evidence="3">2.7.13.3</ecNumber>
    </recommendedName>
</protein>
<dbReference type="InterPro" id="IPR003594">
    <property type="entry name" value="HATPase_dom"/>
</dbReference>
<evidence type="ECO:0000256" key="13">
    <source>
        <dbReference type="ARBA" id="ARBA00023136"/>
    </source>
</evidence>
<keyword evidence="4" id="KW-1003">Cell membrane</keyword>
<dbReference type="Pfam" id="PF00672">
    <property type="entry name" value="HAMP"/>
    <property type="match status" value="1"/>
</dbReference>
<dbReference type="PROSITE" id="PS50885">
    <property type="entry name" value="HAMP"/>
    <property type="match status" value="1"/>
</dbReference>
<dbReference type="Pfam" id="PF02518">
    <property type="entry name" value="HATPase_c"/>
    <property type="match status" value="1"/>
</dbReference>
<dbReference type="InterPro" id="IPR050398">
    <property type="entry name" value="HssS/ArlS-like"/>
</dbReference>
<dbReference type="SUPFAM" id="SSF47384">
    <property type="entry name" value="Homodimeric domain of signal transducing histidine kinase"/>
    <property type="match status" value="1"/>
</dbReference>
<dbReference type="PANTHER" id="PTHR45528:SF1">
    <property type="entry name" value="SENSOR HISTIDINE KINASE CPXA"/>
    <property type="match status" value="1"/>
</dbReference>
<evidence type="ECO:0000256" key="9">
    <source>
        <dbReference type="ARBA" id="ARBA00022777"/>
    </source>
</evidence>
<dbReference type="Gene3D" id="1.10.287.130">
    <property type="match status" value="1"/>
</dbReference>
<dbReference type="PANTHER" id="PTHR45528">
    <property type="entry name" value="SENSOR HISTIDINE KINASE CPXA"/>
    <property type="match status" value="1"/>
</dbReference>
<dbReference type="CDD" id="cd06225">
    <property type="entry name" value="HAMP"/>
    <property type="match status" value="1"/>
</dbReference>
<dbReference type="EMBL" id="LVWI01000001">
    <property type="protein sequence ID" value="OKP91734.1"/>
    <property type="molecule type" value="Genomic_DNA"/>
</dbReference>
<dbReference type="SUPFAM" id="SSF158472">
    <property type="entry name" value="HAMP domain-like"/>
    <property type="match status" value="1"/>
</dbReference>
<comment type="catalytic activity">
    <reaction evidence="1">
        <text>ATP + protein L-histidine = ADP + protein N-phospho-L-histidine.</text>
        <dbReference type="EC" id="2.7.13.3"/>
    </reaction>
</comment>
<keyword evidence="8" id="KW-0547">Nucleotide-binding</keyword>
<keyword evidence="10" id="KW-0067">ATP-binding</keyword>
<dbReference type="SMART" id="SM00304">
    <property type="entry name" value="HAMP"/>
    <property type="match status" value="1"/>
</dbReference>
<dbReference type="PROSITE" id="PS50109">
    <property type="entry name" value="HIS_KIN"/>
    <property type="match status" value="1"/>
</dbReference>
<evidence type="ECO:0000256" key="6">
    <source>
        <dbReference type="ARBA" id="ARBA00022679"/>
    </source>
</evidence>
<evidence type="ECO:0000256" key="5">
    <source>
        <dbReference type="ARBA" id="ARBA00022553"/>
    </source>
</evidence>
<dbReference type="Pfam" id="PF00512">
    <property type="entry name" value="HisKA"/>
    <property type="match status" value="1"/>
</dbReference>
<dbReference type="Gene3D" id="3.30.565.10">
    <property type="entry name" value="Histidine kinase-like ATPase, C-terminal domain"/>
    <property type="match status" value="1"/>
</dbReference>
<accession>A0ABX3EUA2</accession>
<dbReference type="PRINTS" id="PR00344">
    <property type="entry name" value="BCTRLSENSOR"/>
</dbReference>
<dbReference type="InterPro" id="IPR004358">
    <property type="entry name" value="Sig_transdc_His_kin-like_C"/>
</dbReference>
<feature type="transmembrane region" description="Helical" evidence="14">
    <location>
        <begin position="43"/>
        <end position="72"/>
    </location>
</feature>
<comment type="caution">
    <text evidence="17">The sequence shown here is derived from an EMBL/GenBank/DDBJ whole genome shotgun (WGS) entry which is preliminary data.</text>
</comment>
<evidence type="ECO:0000256" key="10">
    <source>
        <dbReference type="ARBA" id="ARBA00022840"/>
    </source>
</evidence>
<keyword evidence="6" id="KW-0808">Transferase</keyword>
<dbReference type="CDD" id="cd00082">
    <property type="entry name" value="HisKA"/>
    <property type="match status" value="1"/>
</dbReference>
<keyword evidence="18" id="KW-1185">Reference proteome</keyword>
<organism evidence="17 18">
    <name type="scientific">Paenibacillus helianthi</name>
    <dbReference type="NCBI Taxonomy" id="1349432"/>
    <lineage>
        <taxon>Bacteria</taxon>
        <taxon>Bacillati</taxon>
        <taxon>Bacillota</taxon>
        <taxon>Bacilli</taxon>
        <taxon>Bacillales</taxon>
        <taxon>Paenibacillaceae</taxon>
        <taxon>Paenibacillus</taxon>
    </lineage>
</organism>
<dbReference type="InterPro" id="IPR036097">
    <property type="entry name" value="HisK_dim/P_sf"/>
</dbReference>
<evidence type="ECO:0000256" key="14">
    <source>
        <dbReference type="SAM" id="Phobius"/>
    </source>
</evidence>
<dbReference type="InterPro" id="IPR036890">
    <property type="entry name" value="HATPase_C_sf"/>
</dbReference>
<keyword evidence="9" id="KW-0418">Kinase</keyword>
<evidence type="ECO:0000256" key="8">
    <source>
        <dbReference type="ARBA" id="ARBA00022741"/>
    </source>
</evidence>
<evidence type="ECO:0000313" key="18">
    <source>
        <dbReference type="Proteomes" id="UP000186058"/>
    </source>
</evidence>
<dbReference type="SMART" id="SM00388">
    <property type="entry name" value="HisKA"/>
    <property type="match status" value="1"/>
</dbReference>
<evidence type="ECO:0000259" key="15">
    <source>
        <dbReference type="PROSITE" id="PS50109"/>
    </source>
</evidence>
<evidence type="ECO:0000256" key="7">
    <source>
        <dbReference type="ARBA" id="ARBA00022692"/>
    </source>
</evidence>
<evidence type="ECO:0000256" key="4">
    <source>
        <dbReference type="ARBA" id="ARBA00022475"/>
    </source>
</evidence>
<feature type="domain" description="HAMP" evidence="16">
    <location>
        <begin position="75"/>
        <end position="127"/>
    </location>
</feature>
<comment type="subcellular location">
    <subcellularLocation>
        <location evidence="2">Cell membrane</location>
        <topology evidence="2">Multi-pass membrane protein</topology>
    </subcellularLocation>
</comment>
<name>A0ABX3EUA2_9BACL</name>
<keyword evidence="13 14" id="KW-0472">Membrane</keyword>
<dbReference type="Gene3D" id="6.10.340.10">
    <property type="match status" value="1"/>
</dbReference>
<evidence type="ECO:0000256" key="2">
    <source>
        <dbReference type="ARBA" id="ARBA00004651"/>
    </source>
</evidence>
<dbReference type="SUPFAM" id="SSF55874">
    <property type="entry name" value="ATPase domain of HSP90 chaperone/DNA topoisomerase II/histidine kinase"/>
    <property type="match status" value="1"/>
</dbReference>
<keyword evidence="12" id="KW-0902">Two-component regulatory system</keyword>
<gene>
    <name evidence="17" type="ORF">A3844_01015</name>
</gene>